<evidence type="ECO:0000313" key="2">
    <source>
        <dbReference type="EMBL" id="TDM18091.1"/>
    </source>
</evidence>
<keyword evidence="2" id="KW-0255">Endonuclease</keyword>
<dbReference type="Proteomes" id="UP000294865">
    <property type="component" value="Unassembled WGS sequence"/>
</dbReference>
<dbReference type="CDD" id="cd00085">
    <property type="entry name" value="HNHc"/>
    <property type="match status" value="1"/>
</dbReference>
<dbReference type="GO" id="GO:0003676">
    <property type="term" value="F:nucleic acid binding"/>
    <property type="evidence" value="ECO:0007669"/>
    <property type="project" value="InterPro"/>
</dbReference>
<evidence type="ECO:0000313" key="3">
    <source>
        <dbReference type="Proteomes" id="UP000294865"/>
    </source>
</evidence>
<protein>
    <submittedName>
        <fullName evidence="2">HNH endonuclease</fullName>
    </submittedName>
</protein>
<evidence type="ECO:0000259" key="1">
    <source>
        <dbReference type="SMART" id="SM00507"/>
    </source>
</evidence>
<dbReference type="InterPro" id="IPR002711">
    <property type="entry name" value="HNH"/>
</dbReference>
<dbReference type="EMBL" id="SDQG01000001">
    <property type="protein sequence ID" value="TDM18091.1"/>
    <property type="molecule type" value="Genomic_DNA"/>
</dbReference>
<accession>A0A4R6C6Z7</accession>
<dbReference type="RefSeq" id="WP_133418721.1">
    <property type="nucleotide sequence ID" value="NZ_SDQG01000001.1"/>
</dbReference>
<dbReference type="InterPro" id="IPR052892">
    <property type="entry name" value="NA-targeting_endonuclease"/>
</dbReference>
<dbReference type="AlphaFoldDB" id="A0A4R6C6Z7"/>
<keyword evidence="2" id="KW-0378">Hydrolase</keyword>
<comment type="caution">
    <text evidence="2">The sequence shown here is derived from an EMBL/GenBank/DDBJ whole genome shotgun (WGS) entry which is preliminary data.</text>
</comment>
<dbReference type="SMART" id="SM00507">
    <property type="entry name" value="HNHc"/>
    <property type="match status" value="1"/>
</dbReference>
<organism evidence="2 3">
    <name type="scientific">Macrococcoides canis</name>
    <dbReference type="NCBI Taxonomy" id="1855823"/>
    <lineage>
        <taxon>Bacteria</taxon>
        <taxon>Bacillati</taxon>
        <taxon>Bacillota</taxon>
        <taxon>Bacilli</taxon>
        <taxon>Bacillales</taxon>
        <taxon>Staphylococcaceae</taxon>
        <taxon>Macrococcoides</taxon>
    </lineage>
</organism>
<dbReference type="PANTHER" id="PTHR33877">
    <property type="entry name" value="SLL1193 PROTEIN"/>
    <property type="match status" value="1"/>
</dbReference>
<proteinExistence type="predicted"/>
<dbReference type="Pfam" id="PF01844">
    <property type="entry name" value="HNH"/>
    <property type="match status" value="1"/>
</dbReference>
<keyword evidence="2" id="KW-0540">Nuclease</keyword>
<dbReference type="InterPro" id="IPR003615">
    <property type="entry name" value="HNH_nuc"/>
</dbReference>
<dbReference type="GO" id="GO:0008270">
    <property type="term" value="F:zinc ion binding"/>
    <property type="evidence" value="ECO:0007669"/>
    <property type="project" value="InterPro"/>
</dbReference>
<dbReference type="PANTHER" id="PTHR33877:SF2">
    <property type="entry name" value="OS07G0170200 PROTEIN"/>
    <property type="match status" value="1"/>
</dbReference>
<reference evidence="2 3" key="1">
    <citation type="submission" date="2019-01" db="EMBL/GenBank/DDBJ databases">
        <title>Draft genome sequences of Macrococcus caseolyticus, Macrococcus canis, Macrococcus bohemicus and Macrococcus goetzii.</title>
        <authorList>
            <person name="Mazhar S."/>
            <person name="Altermann E."/>
            <person name="Hill C."/>
            <person name="Mcauliffe O."/>
        </authorList>
    </citation>
    <scope>NUCLEOTIDE SEQUENCE [LARGE SCALE GENOMIC DNA]</scope>
    <source>
        <strain evidence="2 3">DPC7162</strain>
    </source>
</reference>
<dbReference type="GO" id="GO:0004519">
    <property type="term" value="F:endonuclease activity"/>
    <property type="evidence" value="ECO:0007669"/>
    <property type="project" value="UniProtKB-KW"/>
</dbReference>
<dbReference type="Gene3D" id="1.10.30.50">
    <property type="match status" value="1"/>
</dbReference>
<name>A0A4R6C6Z7_9STAP</name>
<sequence>MAKRKSLSNKIRFEVFKRDNFTCQYCGNKAPNVVLNVDHIEPVAKGGTNDIMNLITSCFECNNGKRDRKLSDTAVMDKQHDELKLLNERKQQIEFMMQWKEELLDLKNIEAKKVAEYFERVFECTVETQGLKNIKSWLRKYSMQELMTAIDAAYDVYYDKGIQIAFEKVPRIAYYNRNPVKTYIRNASYIRGILKNRGLYYNDRQLKELMKDWYEQVDDEQYQEVIDAAVNSTSWTRFRDEVLTLIEEVKE</sequence>
<gene>
    <name evidence="2" type="ORF">ETI04_00970</name>
</gene>
<feature type="domain" description="HNH nuclease" evidence="1">
    <location>
        <begin position="10"/>
        <end position="63"/>
    </location>
</feature>